<organism evidence="2 3">
    <name type="scientific">Nakamurella multipartita (strain ATCC 700099 / DSM 44233 / CIP 104796 / JCM 9543 / NBRC 105858 / Y-104)</name>
    <name type="common">Microsphaera multipartita</name>
    <dbReference type="NCBI Taxonomy" id="479431"/>
    <lineage>
        <taxon>Bacteria</taxon>
        <taxon>Bacillati</taxon>
        <taxon>Actinomycetota</taxon>
        <taxon>Actinomycetes</taxon>
        <taxon>Nakamurellales</taxon>
        <taxon>Nakamurellaceae</taxon>
        <taxon>Nakamurella</taxon>
    </lineage>
</organism>
<dbReference type="STRING" id="479431.Namu_0733"/>
<dbReference type="InParanoid" id="C8X979"/>
<feature type="transmembrane region" description="Helical" evidence="1">
    <location>
        <begin position="6"/>
        <end position="28"/>
    </location>
</feature>
<dbReference type="KEGG" id="nml:Namu_0733"/>
<name>C8X979_NAKMY</name>
<keyword evidence="3" id="KW-1185">Reference proteome</keyword>
<evidence type="ECO:0008006" key="4">
    <source>
        <dbReference type="Google" id="ProtNLM"/>
    </source>
</evidence>
<reference evidence="3" key="1">
    <citation type="submission" date="2009-09" db="EMBL/GenBank/DDBJ databases">
        <title>The complete genome of Nakamurella multipartita DSM 44233.</title>
        <authorList>
            <consortium name="US DOE Joint Genome Institute (JGI-PGF)"/>
            <person name="Lucas S."/>
            <person name="Copeland A."/>
            <person name="Lapidus A."/>
            <person name="Glavina del Rio T."/>
            <person name="Dalin E."/>
            <person name="Tice H."/>
            <person name="Bruce D."/>
            <person name="Goodwin L."/>
            <person name="Pitluck S."/>
            <person name="Kyrpides N."/>
            <person name="Mavromatis K."/>
            <person name="Ivanova N."/>
            <person name="Ovchinnikova G."/>
            <person name="Sims D."/>
            <person name="Meincke L."/>
            <person name="Brettin T."/>
            <person name="Detter J.C."/>
            <person name="Han C."/>
            <person name="Larimer F."/>
            <person name="Land M."/>
            <person name="Hauser L."/>
            <person name="Markowitz V."/>
            <person name="Cheng J.-F."/>
            <person name="Hugenholtz P."/>
            <person name="Woyke T."/>
            <person name="Wu D."/>
            <person name="Klenk H.-P."/>
            <person name="Eisen J.A."/>
        </authorList>
    </citation>
    <scope>NUCLEOTIDE SEQUENCE [LARGE SCALE GENOMIC DNA]</scope>
    <source>
        <strain evidence="3">ATCC 700099 / DSM 44233 / CIP 104796 / JCM 9543 / NBRC 105858 / Y-104</strain>
    </source>
</reference>
<keyword evidence="1" id="KW-0472">Membrane</keyword>
<keyword evidence="1" id="KW-0812">Transmembrane</keyword>
<evidence type="ECO:0000313" key="2">
    <source>
        <dbReference type="EMBL" id="ACV77147.1"/>
    </source>
</evidence>
<dbReference type="RefSeq" id="WP_015746063.1">
    <property type="nucleotide sequence ID" value="NC_013235.1"/>
</dbReference>
<sequence length="106" mass="10086" precursor="true">MTIEAALGLVVLVLVVAMCLTGIGCLLAQLRCADAAREAARLAARGDEAAAAAAVAALAPAGASLSLADGELVTATVTAVPVGGLLPGVRIQASAAAAREPAGASP</sequence>
<dbReference type="Proteomes" id="UP000002218">
    <property type="component" value="Chromosome"/>
</dbReference>
<accession>C8X979</accession>
<dbReference type="NCBIfam" id="NF041390">
    <property type="entry name" value="TadE_Rv3655c"/>
    <property type="match status" value="1"/>
</dbReference>
<dbReference type="AlphaFoldDB" id="C8X979"/>
<proteinExistence type="predicted"/>
<keyword evidence="1" id="KW-1133">Transmembrane helix</keyword>
<gene>
    <name evidence="2" type="ordered locus">Namu_0733</name>
</gene>
<evidence type="ECO:0000313" key="3">
    <source>
        <dbReference type="Proteomes" id="UP000002218"/>
    </source>
</evidence>
<protein>
    <recommendedName>
        <fullName evidence="4">TadE family protein</fullName>
    </recommendedName>
</protein>
<reference evidence="2 3" key="2">
    <citation type="journal article" date="2010" name="Stand. Genomic Sci.">
        <title>Complete genome sequence of Nakamurella multipartita type strain (Y-104).</title>
        <authorList>
            <person name="Tice H."/>
            <person name="Mayilraj S."/>
            <person name="Sims D."/>
            <person name="Lapidus A."/>
            <person name="Nolan M."/>
            <person name="Lucas S."/>
            <person name="Glavina Del Rio T."/>
            <person name="Copeland A."/>
            <person name="Cheng J.F."/>
            <person name="Meincke L."/>
            <person name="Bruce D."/>
            <person name="Goodwin L."/>
            <person name="Pitluck S."/>
            <person name="Ivanova N."/>
            <person name="Mavromatis K."/>
            <person name="Ovchinnikova G."/>
            <person name="Pati A."/>
            <person name="Chen A."/>
            <person name="Palaniappan K."/>
            <person name="Land M."/>
            <person name="Hauser L."/>
            <person name="Chang Y.J."/>
            <person name="Jeffries C.D."/>
            <person name="Detter J.C."/>
            <person name="Brettin T."/>
            <person name="Rohde M."/>
            <person name="Goker M."/>
            <person name="Bristow J."/>
            <person name="Eisen J.A."/>
            <person name="Markowitz V."/>
            <person name="Hugenholtz P."/>
            <person name="Kyrpides N.C."/>
            <person name="Klenk H.P."/>
            <person name="Chen F."/>
        </authorList>
    </citation>
    <scope>NUCLEOTIDE SEQUENCE [LARGE SCALE GENOMIC DNA]</scope>
    <source>
        <strain evidence="3">ATCC 700099 / DSM 44233 / CIP 104796 / JCM 9543 / NBRC 105858 / Y-104</strain>
    </source>
</reference>
<evidence type="ECO:0000256" key="1">
    <source>
        <dbReference type="SAM" id="Phobius"/>
    </source>
</evidence>
<dbReference type="HOGENOM" id="CLU_116311_1_1_11"/>
<dbReference type="EMBL" id="CP001737">
    <property type="protein sequence ID" value="ACV77147.1"/>
    <property type="molecule type" value="Genomic_DNA"/>
</dbReference>
<dbReference type="InterPro" id="IPR049790">
    <property type="entry name" value="Rv3655c/TadE"/>
</dbReference>